<name>A0ACC0IUS0_9ERIC</name>
<accession>A0ACC0IUS0</accession>
<comment type="caution">
    <text evidence="1">The sequence shown here is derived from an EMBL/GenBank/DDBJ whole genome shotgun (WGS) entry which is preliminary data.</text>
</comment>
<organism evidence="1 2">
    <name type="scientific">Camellia lanceoleosa</name>
    <dbReference type="NCBI Taxonomy" id="1840588"/>
    <lineage>
        <taxon>Eukaryota</taxon>
        <taxon>Viridiplantae</taxon>
        <taxon>Streptophyta</taxon>
        <taxon>Embryophyta</taxon>
        <taxon>Tracheophyta</taxon>
        <taxon>Spermatophyta</taxon>
        <taxon>Magnoliopsida</taxon>
        <taxon>eudicotyledons</taxon>
        <taxon>Gunneridae</taxon>
        <taxon>Pentapetalae</taxon>
        <taxon>asterids</taxon>
        <taxon>Ericales</taxon>
        <taxon>Theaceae</taxon>
        <taxon>Camellia</taxon>
    </lineage>
</organism>
<keyword evidence="2" id="KW-1185">Reference proteome</keyword>
<gene>
    <name evidence="1" type="ORF">LOK49_LG02G01919</name>
</gene>
<evidence type="ECO:0000313" key="2">
    <source>
        <dbReference type="Proteomes" id="UP001060215"/>
    </source>
</evidence>
<dbReference type="Proteomes" id="UP001060215">
    <property type="component" value="Chromosome 3"/>
</dbReference>
<sequence>MVDKLSSYLINFVSIVDVGTGIQNLKKALEDLETLLADAENKQVYDKDIKKWLEVVQPLAYDADDLLDDFATEALERKIMAEETTMGRRPAKFPCLSSIFPFNLKNGSKLNEITSQLQEVATKGKDLEQEWSPTLSRKGVSPPTSLHLKSGGSEWTTWVNF</sequence>
<dbReference type="EMBL" id="CM045760">
    <property type="protein sequence ID" value="KAI8027881.1"/>
    <property type="molecule type" value="Genomic_DNA"/>
</dbReference>
<proteinExistence type="predicted"/>
<protein>
    <submittedName>
        <fullName evidence="1">Disease resistance protein RGA2</fullName>
    </submittedName>
</protein>
<reference evidence="1 2" key="1">
    <citation type="journal article" date="2022" name="Plant J.">
        <title>Chromosome-level genome of Camellia lanceoleosa provides a valuable resource for understanding genome evolution and self-incompatibility.</title>
        <authorList>
            <person name="Gong W."/>
            <person name="Xiao S."/>
            <person name="Wang L."/>
            <person name="Liao Z."/>
            <person name="Chang Y."/>
            <person name="Mo W."/>
            <person name="Hu G."/>
            <person name="Li W."/>
            <person name="Zhao G."/>
            <person name="Zhu H."/>
            <person name="Hu X."/>
            <person name="Ji K."/>
            <person name="Xiang X."/>
            <person name="Song Q."/>
            <person name="Yuan D."/>
            <person name="Jin S."/>
            <person name="Zhang L."/>
        </authorList>
    </citation>
    <scope>NUCLEOTIDE SEQUENCE [LARGE SCALE GENOMIC DNA]</scope>
    <source>
        <strain evidence="1">SQ_2022a</strain>
    </source>
</reference>
<evidence type="ECO:0000313" key="1">
    <source>
        <dbReference type="EMBL" id="KAI8027881.1"/>
    </source>
</evidence>